<evidence type="ECO:0000256" key="2">
    <source>
        <dbReference type="ARBA" id="ARBA00022730"/>
    </source>
</evidence>
<keyword evidence="3 7" id="KW-0694">RNA-binding</keyword>
<evidence type="ECO:0000256" key="3">
    <source>
        <dbReference type="ARBA" id="ARBA00022884"/>
    </source>
</evidence>
<keyword evidence="2 8" id="KW-0699">rRNA-binding</keyword>
<dbReference type="CDD" id="cd00165">
    <property type="entry name" value="S4"/>
    <property type="match status" value="1"/>
</dbReference>
<organism evidence="10 11">
    <name type="scientific">Methanochimaera problematica</name>
    <dbReference type="NCBI Taxonomy" id="2609417"/>
    <lineage>
        <taxon>Archaea</taxon>
        <taxon>Methanobacteriati</taxon>
        <taxon>Methanobacteriota</taxon>
        <taxon>Stenosarchaea group</taxon>
        <taxon>Methanomicrobia</taxon>
        <taxon>Methanomicrobiales</taxon>
        <taxon>Methanomicrobiaceae</taxon>
        <taxon>Methanochimaera</taxon>
    </lineage>
</organism>
<dbReference type="InterPro" id="IPR041982">
    <property type="entry name" value="Ribosomal_eS4_KOW"/>
</dbReference>
<dbReference type="PROSITE" id="PS00528">
    <property type="entry name" value="RIBOSOMAL_S4E"/>
    <property type="match status" value="1"/>
</dbReference>
<keyword evidence="5 7" id="KW-0687">Ribonucleoprotein</keyword>
<evidence type="ECO:0000256" key="8">
    <source>
        <dbReference type="PROSITE-ProRule" id="PRU00182"/>
    </source>
</evidence>
<dbReference type="RefSeq" id="WP_317137076.1">
    <property type="nucleotide sequence ID" value="NZ_CP043875.1"/>
</dbReference>
<dbReference type="SUPFAM" id="SSF55174">
    <property type="entry name" value="Alpha-L RNA-binding motif"/>
    <property type="match status" value="1"/>
</dbReference>
<dbReference type="GO" id="GO:0006412">
    <property type="term" value="P:translation"/>
    <property type="evidence" value="ECO:0007669"/>
    <property type="project" value="UniProtKB-UniRule"/>
</dbReference>
<evidence type="ECO:0000256" key="6">
    <source>
        <dbReference type="ARBA" id="ARBA00035272"/>
    </source>
</evidence>
<evidence type="ECO:0000313" key="10">
    <source>
        <dbReference type="EMBL" id="WOF15506.1"/>
    </source>
</evidence>
<dbReference type="NCBIfam" id="NF003312">
    <property type="entry name" value="PRK04313.1"/>
    <property type="match status" value="1"/>
</dbReference>
<proteinExistence type="inferred from homology"/>
<dbReference type="InterPro" id="IPR038237">
    <property type="entry name" value="Ribosomal_eS4_central_sf"/>
</dbReference>
<gene>
    <name evidence="7" type="primary">rps4e</name>
    <name evidence="10" type="ORF">F1737_01805</name>
</gene>
<feature type="domain" description="KOW" evidence="9">
    <location>
        <begin position="173"/>
        <end position="200"/>
    </location>
</feature>
<dbReference type="Gene3D" id="3.10.290.10">
    <property type="entry name" value="RNA-binding S4 domain"/>
    <property type="match status" value="1"/>
</dbReference>
<dbReference type="GeneID" id="85228864"/>
<dbReference type="EMBL" id="CP043875">
    <property type="protein sequence ID" value="WOF15506.1"/>
    <property type="molecule type" value="Genomic_DNA"/>
</dbReference>
<dbReference type="Gene3D" id="2.40.50.740">
    <property type="match status" value="1"/>
</dbReference>
<comment type="similarity">
    <text evidence="1 7">Belongs to the eukaryotic ribosomal protein eS4 family.</text>
</comment>
<reference evidence="10 11" key="1">
    <citation type="submission" date="2019-09" db="EMBL/GenBank/DDBJ databases">
        <title>The complete genome of Methanoplanus sp. FWC-SCC4.</title>
        <authorList>
            <person name="Chen S.-C."/>
            <person name="Zhou Y.-Z."/>
            <person name="Lai M.-C."/>
        </authorList>
    </citation>
    <scope>NUCLEOTIDE SEQUENCE [LARGE SCALE GENOMIC DNA]</scope>
    <source>
        <strain evidence="10 11">FWC-SCC4</strain>
    </source>
</reference>
<dbReference type="KEGG" id="mefw:F1737_01805"/>
<keyword evidence="4 7" id="KW-0689">Ribosomal protein</keyword>
<dbReference type="GO" id="GO:0022627">
    <property type="term" value="C:cytosolic small ribosomal subunit"/>
    <property type="evidence" value="ECO:0007669"/>
    <property type="project" value="TreeGrafter"/>
</dbReference>
<dbReference type="InterPro" id="IPR014722">
    <property type="entry name" value="Rib_uL2_dom2"/>
</dbReference>
<sequence>MSNHIKRLNAPTGWRIAKKQNVFITKTAPGPHNKNAMPMVVWLRDHTGLALNMKEVKKILSSRSIIVNGKVCTDPKMGLGVFDIVAIPKMEKYFRILRNKKGDYVSVDISEEDAKTRLCKIADKTIVKGGKIQLNLRYGANILVDSQEYKPKDSVVLNIAEGDGHFTVVDHFPFAEGNVAMIIGGRHSGKVGKITKINVIPGSISNRIYLVEEKSGEEFDTVEDYTFMVGKSESVIKEWGIEE</sequence>
<dbReference type="InterPro" id="IPR000876">
    <property type="entry name" value="Ribosomal_eS4"/>
</dbReference>
<dbReference type="Pfam" id="PF08071">
    <property type="entry name" value="RS4NT"/>
    <property type="match status" value="1"/>
</dbReference>
<dbReference type="GO" id="GO:0019843">
    <property type="term" value="F:rRNA binding"/>
    <property type="evidence" value="ECO:0007669"/>
    <property type="project" value="UniProtKB-KW"/>
</dbReference>
<dbReference type="InterPro" id="IPR005824">
    <property type="entry name" value="KOW"/>
</dbReference>
<evidence type="ECO:0000313" key="11">
    <source>
        <dbReference type="Proteomes" id="UP001301797"/>
    </source>
</evidence>
<dbReference type="SMART" id="SM00739">
    <property type="entry name" value="KOW"/>
    <property type="match status" value="1"/>
</dbReference>
<dbReference type="PANTHER" id="PTHR11581:SF0">
    <property type="entry name" value="SMALL RIBOSOMAL SUBUNIT PROTEIN ES4"/>
    <property type="match status" value="1"/>
</dbReference>
<dbReference type="PROSITE" id="PS50889">
    <property type="entry name" value="S4"/>
    <property type="match status" value="1"/>
</dbReference>
<dbReference type="AlphaFoldDB" id="A0AA97I347"/>
<dbReference type="HAMAP" id="MF_00485">
    <property type="entry name" value="Ribosomal_eS4"/>
    <property type="match status" value="1"/>
</dbReference>
<dbReference type="Pfam" id="PF00900">
    <property type="entry name" value="Ribosomal_S4e"/>
    <property type="match status" value="1"/>
</dbReference>
<evidence type="ECO:0000256" key="5">
    <source>
        <dbReference type="ARBA" id="ARBA00023274"/>
    </source>
</evidence>
<dbReference type="InterPro" id="IPR013843">
    <property type="entry name" value="Ribosomal_eS4_N"/>
</dbReference>
<dbReference type="Proteomes" id="UP001301797">
    <property type="component" value="Chromosome"/>
</dbReference>
<evidence type="ECO:0000259" key="9">
    <source>
        <dbReference type="SMART" id="SM00739"/>
    </source>
</evidence>
<dbReference type="GO" id="GO:0003735">
    <property type="term" value="F:structural constituent of ribosome"/>
    <property type="evidence" value="ECO:0007669"/>
    <property type="project" value="InterPro"/>
</dbReference>
<dbReference type="InterPro" id="IPR018199">
    <property type="entry name" value="Ribosomal_eS4_N_CS"/>
</dbReference>
<dbReference type="PANTHER" id="PTHR11581">
    <property type="entry name" value="30S/40S RIBOSOMAL PROTEIN S4"/>
    <property type="match status" value="1"/>
</dbReference>
<name>A0AA97I347_9EURY</name>
<evidence type="ECO:0000256" key="1">
    <source>
        <dbReference type="ARBA" id="ARBA00007500"/>
    </source>
</evidence>
<dbReference type="InterPro" id="IPR013845">
    <property type="entry name" value="Ribosomal_eS4_central_region"/>
</dbReference>
<accession>A0AA97I347</accession>
<evidence type="ECO:0000256" key="4">
    <source>
        <dbReference type="ARBA" id="ARBA00022980"/>
    </source>
</evidence>
<keyword evidence="11" id="KW-1185">Reference proteome</keyword>
<dbReference type="InterPro" id="IPR036986">
    <property type="entry name" value="S4_RNA-bd_sf"/>
</dbReference>
<dbReference type="CDD" id="cd06087">
    <property type="entry name" value="KOW_RPS4"/>
    <property type="match status" value="1"/>
</dbReference>
<dbReference type="PIRSF" id="PIRSF002116">
    <property type="entry name" value="Ribosomal_S4"/>
    <property type="match status" value="1"/>
</dbReference>
<protein>
    <recommendedName>
        <fullName evidence="6 7">Small ribosomal subunit protein eS4</fullName>
    </recommendedName>
</protein>
<evidence type="ECO:0000256" key="7">
    <source>
        <dbReference type="HAMAP-Rule" id="MF_00485"/>
    </source>
</evidence>
<dbReference type="Pfam" id="PF00467">
    <property type="entry name" value="KOW"/>
    <property type="match status" value="1"/>
</dbReference>
<dbReference type="Gene3D" id="2.30.30.30">
    <property type="match status" value="1"/>
</dbReference>